<gene>
    <name evidence="2" type="ORF">HPU229334_07215</name>
</gene>
<accession>A0A0N0LT83</accession>
<dbReference type="NCBIfam" id="NF005840">
    <property type="entry name" value="PRK07757.1"/>
    <property type="match status" value="1"/>
</dbReference>
<dbReference type="InterPro" id="IPR016181">
    <property type="entry name" value="Acyl_CoA_acyltransferase"/>
</dbReference>
<comment type="caution">
    <text evidence="2">The sequence shown here is derived from an EMBL/GenBank/DDBJ whole genome shotgun (WGS) entry which is preliminary data.</text>
</comment>
<dbReference type="SUPFAM" id="SSF55729">
    <property type="entry name" value="Acyl-CoA N-acyltransferases (Nat)"/>
    <property type="match status" value="1"/>
</dbReference>
<sequence length="173" mass="19827">MIITQPTLKDIPKMREILKPEVERGVILERPLDTMANMIRSYHLAWEEEDLLSSQNKLILENKSIQDLKNPVLLGFCALHIHSLDLAEIRSLIVSPFAQRKGVATQLILDCIKEAGFLGISEVLVLTYKRILFEKLGFHEISKENIPNQKIWADCILCKHFPLCDEIALIKKI</sequence>
<dbReference type="PATRIC" id="fig|35818.11.peg.1428"/>
<dbReference type="Gene3D" id="3.40.630.30">
    <property type="match status" value="1"/>
</dbReference>
<feature type="domain" description="N-acetyltransferase" evidence="1">
    <location>
        <begin position="1"/>
        <end position="162"/>
    </location>
</feature>
<organism evidence="2 3">
    <name type="scientific">Helicobacter pullorum</name>
    <dbReference type="NCBI Taxonomy" id="35818"/>
    <lineage>
        <taxon>Bacteria</taxon>
        <taxon>Pseudomonadati</taxon>
        <taxon>Campylobacterota</taxon>
        <taxon>Epsilonproteobacteria</taxon>
        <taxon>Campylobacterales</taxon>
        <taxon>Helicobacteraceae</taxon>
        <taxon>Helicobacter</taxon>
    </lineage>
</organism>
<reference evidence="2 3" key="1">
    <citation type="submission" date="2014-06" db="EMBL/GenBank/DDBJ databases">
        <title>Helicobacter pullorum isolates in fresh chicken meat - phenotypic and genotypic features.</title>
        <authorList>
            <person name="Borges V."/>
            <person name="Santos A."/>
            <person name="Correia C.B."/>
            <person name="Saraiva M."/>
            <person name="Menard A."/>
            <person name="Vieira L."/>
            <person name="Sampaio D.A."/>
            <person name="Gomes J.P."/>
            <person name="Oleastro M."/>
        </authorList>
    </citation>
    <scope>NUCLEOTIDE SEQUENCE [LARGE SCALE GENOMIC DNA]</scope>
    <source>
        <strain evidence="2 3">229334/12</strain>
    </source>
</reference>
<protein>
    <submittedName>
        <fullName evidence="2">Acetyltransferase</fullName>
    </submittedName>
</protein>
<dbReference type="EMBL" id="JNOC01000035">
    <property type="protein sequence ID" value="KPH55611.1"/>
    <property type="molecule type" value="Genomic_DNA"/>
</dbReference>
<dbReference type="CDD" id="cd04301">
    <property type="entry name" value="NAT_SF"/>
    <property type="match status" value="1"/>
</dbReference>
<keyword evidence="2" id="KW-0808">Transferase</keyword>
<dbReference type="AlphaFoldDB" id="A0A0N0LT83"/>
<dbReference type="PROSITE" id="PS51186">
    <property type="entry name" value="GNAT"/>
    <property type="match status" value="1"/>
</dbReference>
<dbReference type="GO" id="GO:0016747">
    <property type="term" value="F:acyltransferase activity, transferring groups other than amino-acyl groups"/>
    <property type="evidence" value="ECO:0007669"/>
    <property type="project" value="InterPro"/>
</dbReference>
<evidence type="ECO:0000259" key="1">
    <source>
        <dbReference type="PROSITE" id="PS51186"/>
    </source>
</evidence>
<evidence type="ECO:0000313" key="2">
    <source>
        <dbReference type="EMBL" id="KPH55611.1"/>
    </source>
</evidence>
<evidence type="ECO:0000313" key="3">
    <source>
        <dbReference type="Proteomes" id="UP000037997"/>
    </source>
</evidence>
<dbReference type="InterPro" id="IPR000182">
    <property type="entry name" value="GNAT_dom"/>
</dbReference>
<proteinExistence type="predicted"/>
<dbReference type="STRING" id="35818.HPU229336_02405"/>
<name>A0A0N0LT83_9HELI</name>
<dbReference type="RefSeq" id="WP_054198086.1">
    <property type="nucleotide sequence ID" value="NZ_CANTXR010000005.1"/>
</dbReference>
<dbReference type="Pfam" id="PF00583">
    <property type="entry name" value="Acetyltransf_1"/>
    <property type="match status" value="1"/>
</dbReference>
<dbReference type="Proteomes" id="UP000037997">
    <property type="component" value="Unassembled WGS sequence"/>
</dbReference>